<dbReference type="GO" id="GO:0005783">
    <property type="term" value="C:endoplasmic reticulum"/>
    <property type="evidence" value="ECO:0007669"/>
    <property type="project" value="TreeGrafter"/>
</dbReference>
<evidence type="ECO:0000313" key="5">
    <source>
        <dbReference type="EMBL" id="CAG9769531.1"/>
    </source>
</evidence>
<feature type="compositionally biased region" description="Acidic residues" evidence="2">
    <location>
        <begin position="209"/>
        <end position="218"/>
    </location>
</feature>
<feature type="transmembrane region" description="Helical" evidence="3">
    <location>
        <begin position="45"/>
        <end position="66"/>
    </location>
</feature>
<keyword evidence="3" id="KW-1133">Transmembrane helix</keyword>
<dbReference type="InterPro" id="IPR007803">
    <property type="entry name" value="Asp/Arg/Pro-Hydrxlase"/>
</dbReference>
<sequence length="723" mass="82645">MSGDVQPRKRKDNKKKGKNEGDGFAASNEDLNIHIYKDGATGGNICAKIVFFFLLSALAVLIGLIIKENEGLNELESLEQESRYAQIFENWIDENPEDHSPELHEHDEDDNHEEEDGVSDESNVEESEEDQSQEVDDADVTEEEQSQEDDEEEEQEDSTQRSEEEDSLPRSDEATEESEEVPQSEEDETVDDKTEEESDEQEVDKSEQIDETADDESEKTELKHKGKSDEEDNDNEDLTSKEYIEKRLEDEQFEKEQDEVAPEKQDGDSENKESSGNVNVGEEPESESDKEDYEQSNITNEADFAIKEDIDAAQEQLHKSAAYANKMFEALLEKNPLSPRLLYGRAKALDILAEEKKSNELLKQSLSFYAQALSVPDVPDQLIIKIAERYIDRARFIGQYQKAIAAHLKLIERFPENATYLNNLAVTYLTINLVEEARSTLKKVLSKWPNDGFALVHYGFILKTADNNLEDSIHYMSQGLQTKAPGVVDGRFYFQLGDALTRLNRNDEAIKLYEEGVQQGLFKSKFQRSLYNVDRLTAKPWWESKDLPSYQKLFAALKENWQQIRHEGLAALNEKGYFRDEAENLKDTGTWKQLELFARGQKFSKNCARSPVTCGIIQNFVDASGCRRGQSKFSVMHPGTHVWPHCGPTNCRLRVHLGLKVPSNTFIRVAEETRSWTEGDIIIFDDSFEHEVWHNGTEFRLVLIVDVWHPNLTPTEKKTLSSI</sequence>
<protein>
    <recommendedName>
        <fullName evidence="4">Aspartyl/asparaginy/proline hydroxylase domain-containing protein</fullName>
    </recommendedName>
</protein>
<feature type="region of interest" description="Disordered" evidence="2">
    <location>
        <begin position="95"/>
        <end position="295"/>
    </location>
</feature>
<feature type="compositionally biased region" description="Basic residues" evidence="2">
    <location>
        <begin position="8"/>
        <end position="17"/>
    </location>
</feature>
<dbReference type="Pfam" id="PF13181">
    <property type="entry name" value="TPR_8"/>
    <property type="match status" value="1"/>
</dbReference>
<feature type="compositionally biased region" description="Basic and acidic residues" evidence="2">
    <location>
        <begin position="97"/>
        <end position="106"/>
    </location>
</feature>
<dbReference type="SMART" id="SM00028">
    <property type="entry name" value="TPR"/>
    <property type="match status" value="3"/>
</dbReference>
<proteinExistence type="inferred from homology"/>
<accession>A0A9N9QQC9</accession>
<keyword evidence="6" id="KW-1185">Reference proteome</keyword>
<dbReference type="EMBL" id="OU892281">
    <property type="protein sequence ID" value="CAG9769531.1"/>
    <property type="molecule type" value="Genomic_DNA"/>
</dbReference>
<dbReference type="Gene3D" id="1.25.40.10">
    <property type="entry name" value="Tetratricopeptide repeat domain"/>
    <property type="match status" value="1"/>
</dbReference>
<feature type="compositionally biased region" description="Acidic residues" evidence="2">
    <location>
        <begin position="251"/>
        <end position="260"/>
    </location>
</feature>
<dbReference type="InterPro" id="IPR027443">
    <property type="entry name" value="IPNS-like_sf"/>
</dbReference>
<feature type="compositionally biased region" description="Acidic residues" evidence="2">
    <location>
        <begin position="282"/>
        <end position="294"/>
    </location>
</feature>
<dbReference type="Pfam" id="PF13432">
    <property type="entry name" value="TPR_16"/>
    <property type="match status" value="1"/>
</dbReference>
<feature type="compositionally biased region" description="Acidic residues" evidence="2">
    <location>
        <begin position="107"/>
        <end position="157"/>
    </location>
</feature>
<organism evidence="5 6">
    <name type="scientific">Ceutorhynchus assimilis</name>
    <name type="common">cabbage seed weevil</name>
    <dbReference type="NCBI Taxonomy" id="467358"/>
    <lineage>
        <taxon>Eukaryota</taxon>
        <taxon>Metazoa</taxon>
        <taxon>Ecdysozoa</taxon>
        <taxon>Arthropoda</taxon>
        <taxon>Hexapoda</taxon>
        <taxon>Insecta</taxon>
        <taxon>Pterygota</taxon>
        <taxon>Neoptera</taxon>
        <taxon>Endopterygota</taxon>
        <taxon>Coleoptera</taxon>
        <taxon>Polyphaga</taxon>
        <taxon>Cucujiformia</taxon>
        <taxon>Curculionidae</taxon>
        <taxon>Ceutorhynchinae</taxon>
        <taxon>Ceutorhynchus</taxon>
    </lineage>
</organism>
<dbReference type="AlphaFoldDB" id="A0A9N9QQC9"/>
<dbReference type="PANTHER" id="PTHR12366:SF29">
    <property type="entry name" value="ASPARTYL BETA-HYDROXYLASE, ISOFORM L"/>
    <property type="match status" value="1"/>
</dbReference>
<dbReference type="InterPro" id="IPR019734">
    <property type="entry name" value="TPR_rpt"/>
</dbReference>
<feature type="compositionally biased region" description="Basic and acidic residues" evidence="2">
    <location>
        <begin position="261"/>
        <end position="273"/>
    </location>
</feature>
<feature type="region of interest" description="Disordered" evidence="2">
    <location>
        <begin position="1"/>
        <end position="24"/>
    </location>
</feature>
<keyword evidence="3" id="KW-0472">Membrane</keyword>
<dbReference type="GO" id="GO:0062101">
    <property type="term" value="F:peptidyl-aspartic acid 3-dioxygenase activity"/>
    <property type="evidence" value="ECO:0007669"/>
    <property type="project" value="InterPro"/>
</dbReference>
<keyword evidence="3" id="KW-0812">Transmembrane</keyword>
<feature type="compositionally biased region" description="Acidic residues" evidence="2">
    <location>
        <begin position="174"/>
        <end position="202"/>
    </location>
</feature>
<dbReference type="InterPro" id="IPR011990">
    <property type="entry name" value="TPR-like_helical_dom_sf"/>
</dbReference>
<feature type="domain" description="Aspartyl/asparaginy/proline hydroxylase" evidence="4">
    <location>
        <begin position="559"/>
        <end position="710"/>
    </location>
</feature>
<evidence type="ECO:0000256" key="2">
    <source>
        <dbReference type="SAM" id="MobiDB-lite"/>
    </source>
</evidence>
<dbReference type="InterPro" id="IPR039038">
    <property type="entry name" value="ASPH"/>
</dbReference>
<evidence type="ECO:0000256" key="1">
    <source>
        <dbReference type="ARBA" id="ARBA00007730"/>
    </source>
</evidence>
<dbReference type="SUPFAM" id="SSF51197">
    <property type="entry name" value="Clavaminate synthase-like"/>
    <property type="match status" value="1"/>
</dbReference>
<dbReference type="Gene3D" id="2.60.120.330">
    <property type="entry name" value="B-lactam Antibiotic, Isopenicillin N Synthase, Chain"/>
    <property type="match status" value="1"/>
</dbReference>
<reference evidence="5" key="1">
    <citation type="submission" date="2022-01" db="EMBL/GenBank/DDBJ databases">
        <authorList>
            <person name="King R."/>
        </authorList>
    </citation>
    <scope>NUCLEOTIDE SEQUENCE</scope>
</reference>
<evidence type="ECO:0000259" key="4">
    <source>
        <dbReference type="Pfam" id="PF05118"/>
    </source>
</evidence>
<name>A0A9N9QQC9_9CUCU</name>
<evidence type="ECO:0000313" key="6">
    <source>
        <dbReference type="Proteomes" id="UP001152799"/>
    </source>
</evidence>
<evidence type="ECO:0000256" key="3">
    <source>
        <dbReference type="SAM" id="Phobius"/>
    </source>
</evidence>
<dbReference type="OrthoDB" id="438431at2759"/>
<dbReference type="Pfam" id="PF05118">
    <property type="entry name" value="Asp_Arg_Hydrox"/>
    <property type="match status" value="1"/>
</dbReference>
<gene>
    <name evidence="5" type="ORF">CEUTPL_LOCUS10038</name>
</gene>
<dbReference type="PANTHER" id="PTHR12366">
    <property type="entry name" value="ASPARTYL/ASPARAGINYL BETA-HYDROXYLASE"/>
    <property type="match status" value="1"/>
</dbReference>
<feature type="compositionally biased region" description="Basic and acidic residues" evidence="2">
    <location>
        <begin position="238"/>
        <end position="250"/>
    </location>
</feature>
<dbReference type="Proteomes" id="UP001152799">
    <property type="component" value="Chromosome 5"/>
</dbReference>
<feature type="compositionally biased region" description="Basic and acidic residues" evidence="2">
    <location>
        <begin position="158"/>
        <end position="173"/>
    </location>
</feature>
<dbReference type="SUPFAM" id="SSF48452">
    <property type="entry name" value="TPR-like"/>
    <property type="match status" value="1"/>
</dbReference>
<comment type="similarity">
    <text evidence="1">Belongs to the aspartyl/asparaginyl beta-hydroxylase family.</text>
</comment>